<dbReference type="AlphaFoldDB" id="A0A2M7DKC7"/>
<name>A0A2M7DKC7_9BACT</name>
<sequence>MKNIIKIRIALWLILFFVIGWLAYMAVVPGGKISYVYDFKQGSYFISKLTPLERVGEMQNGQQKIIGDPVYFNLRVPRKFDKARLTMIYKNESVLPIIEAGVLADKTIWRYYLQPLENNIINKLSQSWDMTAGNGTVLLQRGKKYNSINEFLDKEKNLSEIAVYNYDFKAEYLLANYKSAEEKQIIGYSLRGPYQFYTYLKDEDLDFNFIFSDLNKNKDADPINLNIYYNNTLIDNYNLPDDGIVSDVGEVGKNRELKFNLANLPEGAYKIELRANDDIITKSIATGRNKMAFINKIWLADSGNKNISLFTDSQTINAQTANPASLQVFKIGSQELGVSETYKQFSINNLDGVNEIKLSQDDIILSGDGVFSFSQAGLINPQLKKVDNNFNIDDSGVNYIIASYIFPKKVITVGSDVWHSATAEFDLIGMYQEDNKYSFIISIPGLKADDDINDYIEIGEIRINLEGKTLFEKIKKIF</sequence>
<protein>
    <submittedName>
        <fullName evidence="1">Uncharacterized protein</fullName>
    </submittedName>
</protein>
<organism evidence="1 2">
    <name type="scientific">Candidatus Falkowbacteria bacterium CG02_land_8_20_14_3_00_36_14</name>
    <dbReference type="NCBI Taxonomy" id="1974560"/>
    <lineage>
        <taxon>Bacteria</taxon>
        <taxon>Candidatus Falkowiibacteriota</taxon>
    </lineage>
</organism>
<proteinExistence type="predicted"/>
<dbReference type="EMBL" id="PETS01000146">
    <property type="protein sequence ID" value="PIV50202.1"/>
    <property type="molecule type" value="Genomic_DNA"/>
</dbReference>
<reference evidence="2" key="1">
    <citation type="submission" date="2017-09" db="EMBL/GenBank/DDBJ databases">
        <title>Depth-based differentiation of microbial function through sediment-hosted aquifers and enrichment of novel symbionts in the deep terrestrial subsurface.</title>
        <authorList>
            <person name="Probst A.J."/>
            <person name="Ladd B."/>
            <person name="Jarett J.K."/>
            <person name="Geller-Mcgrath D.E."/>
            <person name="Sieber C.M.K."/>
            <person name="Emerson J.B."/>
            <person name="Anantharaman K."/>
            <person name="Thomas B.C."/>
            <person name="Malmstrom R."/>
            <person name="Stieglmeier M."/>
            <person name="Klingl A."/>
            <person name="Woyke T."/>
            <person name="Ryan C.M."/>
            <person name="Banfield J.F."/>
        </authorList>
    </citation>
    <scope>NUCLEOTIDE SEQUENCE [LARGE SCALE GENOMIC DNA]</scope>
</reference>
<evidence type="ECO:0000313" key="1">
    <source>
        <dbReference type="EMBL" id="PIV50202.1"/>
    </source>
</evidence>
<gene>
    <name evidence="1" type="ORF">COS18_05685</name>
</gene>
<comment type="caution">
    <text evidence="1">The sequence shown here is derived from an EMBL/GenBank/DDBJ whole genome shotgun (WGS) entry which is preliminary data.</text>
</comment>
<dbReference type="Proteomes" id="UP000228896">
    <property type="component" value="Unassembled WGS sequence"/>
</dbReference>
<accession>A0A2M7DKC7</accession>
<evidence type="ECO:0000313" key="2">
    <source>
        <dbReference type="Proteomes" id="UP000228896"/>
    </source>
</evidence>